<dbReference type="EMBL" id="OZ019910">
    <property type="protein sequence ID" value="CAK9211471.1"/>
    <property type="molecule type" value="Genomic_DNA"/>
</dbReference>
<gene>
    <name evidence="1" type="ORF">CSSPTR1EN2_LOCUS10701</name>
</gene>
<name>A0ABP0U327_9BRYO</name>
<evidence type="ECO:0000313" key="2">
    <source>
        <dbReference type="Proteomes" id="UP001497512"/>
    </source>
</evidence>
<organism evidence="1 2">
    <name type="scientific">Sphagnum troendelagicum</name>
    <dbReference type="NCBI Taxonomy" id="128251"/>
    <lineage>
        <taxon>Eukaryota</taxon>
        <taxon>Viridiplantae</taxon>
        <taxon>Streptophyta</taxon>
        <taxon>Embryophyta</taxon>
        <taxon>Bryophyta</taxon>
        <taxon>Sphagnophytina</taxon>
        <taxon>Sphagnopsida</taxon>
        <taxon>Sphagnales</taxon>
        <taxon>Sphagnaceae</taxon>
        <taxon>Sphagnum</taxon>
    </lineage>
</organism>
<proteinExistence type="predicted"/>
<evidence type="ECO:0000313" key="1">
    <source>
        <dbReference type="EMBL" id="CAK9211471.1"/>
    </source>
</evidence>
<keyword evidence="2" id="KW-1185">Reference proteome</keyword>
<protein>
    <submittedName>
        <fullName evidence="1">Uncharacterized protein</fullName>
    </submittedName>
</protein>
<dbReference type="Proteomes" id="UP001497512">
    <property type="component" value="Chromosome 18"/>
</dbReference>
<reference evidence="1" key="1">
    <citation type="submission" date="2024-02" db="EMBL/GenBank/DDBJ databases">
        <authorList>
            <consortium name="ELIXIR-Norway"/>
            <consortium name="Elixir Norway"/>
        </authorList>
    </citation>
    <scope>NUCLEOTIDE SEQUENCE</scope>
</reference>
<accession>A0ABP0U327</accession>
<sequence>MGRQQLRRIVVRSDEVRSSVRSGLCSSAQCSNVEASGFKITTSAAATLQIVEGLVVYRDAGELSAGGSREQKNSVRI</sequence>